<proteinExistence type="inferred from homology"/>
<comment type="catalytic activity">
    <reaction evidence="6">
        <text>2'-phospho-[ligated tRNA] + NAD(+) = mature tRNA + ADP-alpha-D-ribose 1'',2''-cyclic phosphate + nicotinamide</text>
        <dbReference type="Rhea" id="RHEA:23324"/>
        <dbReference type="Rhea" id="RHEA-COMP:11106"/>
        <dbReference type="Rhea" id="RHEA-COMP:11107"/>
        <dbReference type="ChEBI" id="CHEBI:17154"/>
        <dbReference type="ChEBI" id="CHEBI:57540"/>
        <dbReference type="ChEBI" id="CHEBI:76596"/>
        <dbReference type="ChEBI" id="CHEBI:82883"/>
        <dbReference type="ChEBI" id="CHEBI:85027"/>
        <dbReference type="EC" id="2.7.1.160"/>
    </reaction>
</comment>
<evidence type="ECO:0000313" key="9">
    <source>
        <dbReference type="Proteomes" id="UP000036947"/>
    </source>
</evidence>
<comment type="caution">
    <text evidence="8">The sequence shown here is derived from an EMBL/GenBank/DDBJ whole genome shotgun (WGS) entry which is preliminary data.</text>
</comment>
<accession>A0A0L0NL16</accession>
<evidence type="ECO:0000256" key="2">
    <source>
        <dbReference type="ARBA" id="ARBA00009836"/>
    </source>
</evidence>
<evidence type="ECO:0000256" key="3">
    <source>
        <dbReference type="ARBA" id="ARBA00012007"/>
    </source>
</evidence>
<evidence type="ECO:0000256" key="5">
    <source>
        <dbReference type="ARBA" id="ARBA00023027"/>
    </source>
</evidence>
<dbReference type="Proteomes" id="UP000036947">
    <property type="component" value="Unassembled WGS sequence"/>
</dbReference>
<dbReference type="Gene3D" id="1.10.10.970">
    <property type="entry name" value="RNA 2'-phosphotransferase, Tpt1/KptA family, N-terminal domain"/>
    <property type="match status" value="1"/>
</dbReference>
<dbReference type="InterPro" id="IPR042081">
    <property type="entry name" value="RNA_2'-PTrans_C"/>
</dbReference>
<organism evidence="8 9">
    <name type="scientific">Tolypocladium ophioglossoides (strain CBS 100239)</name>
    <name type="common">Snaketongue truffleclub</name>
    <name type="synonym">Elaphocordyceps ophioglossoides</name>
    <dbReference type="NCBI Taxonomy" id="1163406"/>
    <lineage>
        <taxon>Eukaryota</taxon>
        <taxon>Fungi</taxon>
        <taxon>Dikarya</taxon>
        <taxon>Ascomycota</taxon>
        <taxon>Pezizomycotina</taxon>
        <taxon>Sordariomycetes</taxon>
        <taxon>Hypocreomycetidae</taxon>
        <taxon>Hypocreales</taxon>
        <taxon>Ophiocordycipitaceae</taxon>
        <taxon>Tolypocladium</taxon>
    </lineage>
</organism>
<keyword evidence="9" id="KW-1185">Reference proteome</keyword>
<dbReference type="EMBL" id="LFRF01000001">
    <property type="protein sequence ID" value="KND94827.1"/>
    <property type="molecule type" value="Genomic_DNA"/>
</dbReference>
<keyword evidence="5" id="KW-0520">NAD</keyword>
<feature type="compositionally biased region" description="Polar residues" evidence="7">
    <location>
        <begin position="117"/>
        <end position="130"/>
    </location>
</feature>
<evidence type="ECO:0000256" key="7">
    <source>
        <dbReference type="SAM" id="MobiDB-lite"/>
    </source>
</evidence>
<dbReference type="PANTHER" id="PTHR12684">
    <property type="entry name" value="PUTATIVE PHOSPHOTRANSFERASE"/>
    <property type="match status" value="1"/>
</dbReference>
<gene>
    <name evidence="8" type="ORF">TOPH_00516</name>
</gene>
<dbReference type="InterPro" id="IPR002745">
    <property type="entry name" value="Ptrans_KptA/Tpt1"/>
</dbReference>
<feature type="compositionally biased region" description="Gly residues" evidence="7">
    <location>
        <begin position="289"/>
        <end position="308"/>
    </location>
</feature>
<dbReference type="PANTHER" id="PTHR12684:SF2">
    <property type="entry name" value="TRNA 2'-PHOSPHOTRANSFERASE 1"/>
    <property type="match status" value="1"/>
</dbReference>
<feature type="compositionally biased region" description="Gly residues" evidence="7">
    <location>
        <begin position="28"/>
        <end position="46"/>
    </location>
</feature>
<comment type="function">
    <text evidence="1">Catalyzes the last step of tRNA splicing, the transfer of the splice junction 2'-phosphate from ligated tRNA to NAD to produce ADP-ribose 1''-2'' cyclic phosphate.</text>
</comment>
<evidence type="ECO:0000313" key="8">
    <source>
        <dbReference type="EMBL" id="KND94827.1"/>
    </source>
</evidence>
<dbReference type="Gene3D" id="3.20.170.30">
    <property type="match status" value="1"/>
</dbReference>
<dbReference type="SUPFAM" id="SSF56399">
    <property type="entry name" value="ADP-ribosylation"/>
    <property type="match status" value="1"/>
</dbReference>
<feature type="region of interest" description="Disordered" evidence="7">
    <location>
        <begin position="274"/>
        <end position="308"/>
    </location>
</feature>
<dbReference type="OrthoDB" id="419694at2759"/>
<dbReference type="GO" id="GO:0006388">
    <property type="term" value="P:tRNA splicing, via endonucleolytic cleavage and ligation"/>
    <property type="evidence" value="ECO:0007669"/>
    <property type="project" value="TreeGrafter"/>
</dbReference>
<evidence type="ECO:0000256" key="6">
    <source>
        <dbReference type="ARBA" id="ARBA00047949"/>
    </source>
</evidence>
<sequence>MADSFEDESARGMAQLDLECKVRDRPGRQGGRRGGGGGKGGGGGGGQERDVQVSRTLSRLLRHQAENAGITLDGEGFAPLDRVLAWGPLRSLKVALADVQAIVANNDKQRFSLKPNPETNPSGSTTTTNAGDYLIRANQGHSIKIESSSLLEPITLAAANIPPRVLHGTYFVFWPAIVESGGLRPMGRNHVHCSAGEPGEGGVVSGMRGDAELVVEIDVEASLREGGVAWWRSDNGVVLTEGGEHGVLSMRFFKRVTGRKVDVGVLWEDGEKKADLPEGIKGKIPQGKGPRGGGGGRGGRGGGRQRGS</sequence>
<dbReference type="Pfam" id="PF01885">
    <property type="entry name" value="PTS_2-RNA"/>
    <property type="match status" value="1"/>
</dbReference>
<dbReference type="InterPro" id="IPR042080">
    <property type="entry name" value="RNA_2'-PTrans_N"/>
</dbReference>
<protein>
    <recommendedName>
        <fullName evidence="3">2'-phosphotransferase</fullName>
        <ecNumber evidence="3">2.7.1.160</ecNumber>
    </recommendedName>
</protein>
<comment type="similarity">
    <text evidence="2">Belongs to the KptA/TPT1 family.</text>
</comment>
<name>A0A0L0NL16_TOLOC</name>
<feature type="compositionally biased region" description="Basic and acidic residues" evidence="7">
    <location>
        <begin position="18"/>
        <end position="27"/>
    </location>
</feature>
<dbReference type="AlphaFoldDB" id="A0A0L0NL16"/>
<feature type="region of interest" description="Disordered" evidence="7">
    <location>
        <begin position="110"/>
        <end position="130"/>
    </location>
</feature>
<evidence type="ECO:0000256" key="1">
    <source>
        <dbReference type="ARBA" id="ARBA00003343"/>
    </source>
</evidence>
<dbReference type="GO" id="GO:0000215">
    <property type="term" value="F:tRNA 2'-phosphotransferase activity"/>
    <property type="evidence" value="ECO:0007669"/>
    <property type="project" value="UniProtKB-EC"/>
</dbReference>
<dbReference type="EC" id="2.7.1.160" evidence="3"/>
<evidence type="ECO:0000256" key="4">
    <source>
        <dbReference type="ARBA" id="ARBA00022679"/>
    </source>
</evidence>
<dbReference type="STRING" id="1163406.A0A0L0NL16"/>
<feature type="region of interest" description="Disordered" evidence="7">
    <location>
        <begin position="1"/>
        <end position="51"/>
    </location>
</feature>
<keyword evidence="4 8" id="KW-0808">Transferase</keyword>
<reference evidence="8 9" key="1">
    <citation type="journal article" date="2015" name="BMC Genomics">
        <title>The genome of the truffle-parasite Tolypocladium ophioglossoides and the evolution of antifungal peptaibiotics.</title>
        <authorList>
            <person name="Quandt C.A."/>
            <person name="Bushley K.E."/>
            <person name="Spatafora J.W."/>
        </authorList>
    </citation>
    <scope>NUCLEOTIDE SEQUENCE [LARGE SCALE GENOMIC DNA]</scope>
    <source>
        <strain evidence="8 9">CBS 100239</strain>
    </source>
</reference>